<keyword evidence="7 10" id="KW-0472">Membrane</keyword>
<name>A0A9J6PY59_9ENTR</name>
<dbReference type="InterPro" id="IPR000045">
    <property type="entry name" value="Prepilin_IV_endopep_pep"/>
</dbReference>
<protein>
    <recommendedName>
        <fullName evidence="9">Prepilin leader peptidase/N-methyltransferase</fullName>
        <ecNumber evidence="9">2.1.1.-</ecNumber>
        <ecNumber evidence="9">3.4.23.43</ecNumber>
    </recommendedName>
</protein>
<dbReference type="PRINTS" id="PR00864">
    <property type="entry name" value="PREPILNPTASE"/>
</dbReference>
<reference evidence="13" key="1">
    <citation type="submission" date="2022-05" db="EMBL/GenBank/DDBJ databases">
        <title>Description of a novel species of Leclercia; Leclercia tamurae and the Proposal for a Novel Genus Silvania gen. nov. Containing Two Novel Species Silvania hatchlandensis sp. nov. and Silvania confinis sp. nov. Isolated from the Rhizosphere of Oak.</title>
        <authorList>
            <person name="Maddock D.W."/>
            <person name="Brady C.L."/>
            <person name="Denman S."/>
            <person name="Arnold D."/>
        </authorList>
    </citation>
    <scope>NUCLEOTIDE SEQUENCE</scope>
    <source>
        <strain evidence="13">H19S6</strain>
    </source>
</reference>
<keyword evidence="9" id="KW-0808">Transferase</keyword>
<sequence length="280" mass="30945">MTAFALLRESCPALFSLMSALFGTIIGSFLGVVAERIPPMLLDDEARINLLFPASHCPSCQHELAWWENIPLVSWLALRGRCYHCGSAIPLRLWLLEAFTFLFFGATAWFLPDIPTLFSLWLLSAFLLPLALIDLRHLLLPDCLTQPLLWTGLLVQLAHPTLPLSDAIVGAVVGYLFLWLLYWTFRLVTGREGLGYGDFKLLAALGAWCGWQALPSVILLASLTGIAGYCLFIKSNNKAASIPFGPALAVAGVITFILQSYSLTPLIICQMIFDIFSIRE</sequence>
<dbReference type="InterPro" id="IPR014032">
    <property type="entry name" value="Peptidase_A24A_bac"/>
</dbReference>
<comment type="subcellular location">
    <subcellularLocation>
        <location evidence="1">Cell inner membrane</location>
        <topology evidence="1">Multi-pass membrane protein</topology>
    </subcellularLocation>
    <subcellularLocation>
        <location evidence="9">Cell membrane</location>
        <topology evidence="9">Multi-pass membrane protein</topology>
    </subcellularLocation>
</comment>
<gene>
    <name evidence="13" type="ORF">M8014_08590</name>
</gene>
<evidence type="ECO:0000256" key="2">
    <source>
        <dbReference type="ARBA" id="ARBA00005801"/>
    </source>
</evidence>
<comment type="caution">
    <text evidence="13">The sequence shown here is derived from an EMBL/GenBank/DDBJ whole genome shotgun (WGS) entry which is preliminary data.</text>
</comment>
<evidence type="ECO:0000256" key="3">
    <source>
        <dbReference type="ARBA" id="ARBA00022475"/>
    </source>
</evidence>
<evidence type="ECO:0000256" key="4">
    <source>
        <dbReference type="ARBA" id="ARBA00022519"/>
    </source>
</evidence>
<evidence type="ECO:0000256" key="10">
    <source>
        <dbReference type="SAM" id="Phobius"/>
    </source>
</evidence>
<dbReference type="Pfam" id="PF06750">
    <property type="entry name" value="A24_N_bact"/>
    <property type="match status" value="1"/>
</dbReference>
<dbReference type="PANTHER" id="PTHR30487">
    <property type="entry name" value="TYPE 4 PREPILIN-LIKE PROTEINS LEADER PEPTIDE-PROCESSING ENZYME"/>
    <property type="match status" value="1"/>
</dbReference>
<proteinExistence type="inferred from homology"/>
<dbReference type="EC" id="3.4.23.43" evidence="9"/>
<dbReference type="GO" id="GO:0005886">
    <property type="term" value="C:plasma membrane"/>
    <property type="evidence" value="ECO:0007669"/>
    <property type="project" value="UniProtKB-SubCell"/>
</dbReference>
<feature type="transmembrane region" description="Helical" evidence="10">
    <location>
        <begin position="205"/>
        <end position="232"/>
    </location>
</feature>
<keyword evidence="4" id="KW-0997">Cell inner membrane</keyword>
<dbReference type="GO" id="GO:0006465">
    <property type="term" value="P:signal peptide processing"/>
    <property type="evidence" value="ECO:0007669"/>
    <property type="project" value="TreeGrafter"/>
</dbReference>
<feature type="transmembrane region" description="Helical" evidence="10">
    <location>
        <begin position="244"/>
        <end position="273"/>
    </location>
</feature>
<dbReference type="GO" id="GO:0004190">
    <property type="term" value="F:aspartic-type endopeptidase activity"/>
    <property type="evidence" value="ECO:0007669"/>
    <property type="project" value="UniProtKB-EC"/>
</dbReference>
<keyword evidence="9" id="KW-0378">Hydrolase</keyword>
<feature type="transmembrane region" description="Helical" evidence="10">
    <location>
        <begin position="117"/>
        <end position="135"/>
    </location>
</feature>
<evidence type="ECO:0000256" key="5">
    <source>
        <dbReference type="ARBA" id="ARBA00022692"/>
    </source>
</evidence>
<dbReference type="GO" id="GO:0032259">
    <property type="term" value="P:methylation"/>
    <property type="evidence" value="ECO:0007669"/>
    <property type="project" value="UniProtKB-KW"/>
</dbReference>
<feature type="transmembrane region" description="Helical" evidence="10">
    <location>
        <begin position="93"/>
        <end position="111"/>
    </location>
</feature>
<feature type="domain" description="Prepilin type IV endopeptidase peptidase" evidence="11">
    <location>
        <begin position="121"/>
        <end position="227"/>
    </location>
</feature>
<keyword evidence="14" id="KW-1185">Reference proteome</keyword>
<dbReference type="GO" id="GO:0008168">
    <property type="term" value="F:methyltransferase activity"/>
    <property type="evidence" value="ECO:0007669"/>
    <property type="project" value="UniProtKB-KW"/>
</dbReference>
<dbReference type="InterPro" id="IPR050882">
    <property type="entry name" value="Prepilin_peptidase/N-MTase"/>
</dbReference>
<feature type="domain" description="Prepilin peptidase A24 N-terminal" evidence="12">
    <location>
        <begin position="21"/>
        <end position="109"/>
    </location>
</feature>
<feature type="transmembrane region" description="Helical" evidence="10">
    <location>
        <begin position="12"/>
        <end position="33"/>
    </location>
</feature>
<keyword evidence="6 10" id="KW-1133">Transmembrane helix</keyword>
<comment type="similarity">
    <text evidence="2 8">Belongs to the peptidase A24 family.</text>
</comment>
<evidence type="ECO:0000256" key="8">
    <source>
        <dbReference type="RuleBase" id="RU003793"/>
    </source>
</evidence>
<accession>A0A9J6PY59</accession>
<feature type="transmembrane region" description="Helical" evidence="10">
    <location>
        <begin position="167"/>
        <end position="185"/>
    </location>
</feature>
<dbReference type="EMBL" id="JAMGZK010000045">
    <property type="protein sequence ID" value="MCU6664400.1"/>
    <property type="molecule type" value="Genomic_DNA"/>
</dbReference>
<evidence type="ECO:0000256" key="6">
    <source>
        <dbReference type="ARBA" id="ARBA00022989"/>
    </source>
</evidence>
<dbReference type="InterPro" id="IPR010627">
    <property type="entry name" value="Prepilin_pept_A24_N"/>
</dbReference>
<keyword evidence="9" id="KW-0511">Multifunctional enzyme</keyword>
<evidence type="ECO:0000256" key="1">
    <source>
        <dbReference type="ARBA" id="ARBA00004429"/>
    </source>
</evidence>
<comment type="function">
    <text evidence="9">Plays an essential role in type IV pili and type II pseudopili formation by proteolytically removing the leader sequence from substrate proteins and subsequently monomethylating the alpha-amino group of the newly exposed N-terminal phenylalanine.</text>
</comment>
<evidence type="ECO:0000256" key="9">
    <source>
        <dbReference type="RuleBase" id="RU003794"/>
    </source>
</evidence>
<dbReference type="Pfam" id="PF01478">
    <property type="entry name" value="Peptidase_A24"/>
    <property type="match status" value="1"/>
</dbReference>
<keyword evidence="3" id="KW-1003">Cell membrane</keyword>
<dbReference type="AlphaFoldDB" id="A0A9J6PY59"/>
<evidence type="ECO:0000256" key="7">
    <source>
        <dbReference type="ARBA" id="ARBA00023136"/>
    </source>
</evidence>
<evidence type="ECO:0000313" key="13">
    <source>
        <dbReference type="EMBL" id="MCU6664400.1"/>
    </source>
</evidence>
<dbReference type="Gene3D" id="1.20.120.1220">
    <property type="match status" value="1"/>
</dbReference>
<keyword evidence="9" id="KW-0645">Protease</keyword>
<dbReference type="RefSeq" id="WP_271282102.1">
    <property type="nucleotide sequence ID" value="NZ_JAMGZK010000045.1"/>
</dbReference>
<comment type="catalytic activity">
    <reaction evidence="9">
        <text>Typically cleaves a -Gly-|-Phe- bond to release an N-terminal, basic peptide of 5-8 residues from type IV prepilin, and then N-methylates the new N-terminal amino group, the methyl donor being S-adenosyl-L-methionine.</text>
        <dbReference type="EC" id="3.4.23.43"/>
    </reaction>
</comment>
<keyword evidence="9" id="KW-0489">Methyltransferase</keyword>
<evidence type="ECO:0000259" key="12">
    <source>
        <dbReference type="Pfam" id="PF06750"/>
    </source>
</evidence>
<organism evidence="13 14">
    <name type="scientific">Silvania hatchlandensis</name>
    <dbReference type="NCBI Taxonomy" id="2926469"/>
    <lineage>
        <taxon>Bacteria</taxon>
        <taxon>Pseudomonadati</taxon>
        <taxon>Pseudomonadota</taxon>
        <taxon>Gammaproteobacteria</taxon>
        <taxon>Enterobacterales</taxon>
        <taxon>Enterobacteriaceae</taxon>
        <taxon>Silvania</taxon>
    </lineage>
</organism>
<evidence type="ECO:0000259" key="11">
    <source>
        <dbReference type="Pfam" id="PF01478"/>
    </source>
</evidence>
<dbReference type="PANTHER" id="PTHR30487:SF0">
    <property type="entry name" value="PREPILIN LEADER PEPTIDASE_N-METHYLTRANSFERASE-RELATED"/>
    <property type="match status" value="1"/>
</dbReference>
<dbReference type="EC" id="2.1.1.-" evidence="9"/>
<evidence type="ECO:0000313" key="14">
    <source>
        <dbReference type="Proteomes" id="UP001063816"/>
    </source>
</evidence>
<dbReference type="Proteomes" id="UP001063816">
    <property type="component" value="Unassembled WGS sequence"/>
</dbReference>
<keyword evidence="5 9" id="KW-0812">Transmembrane</keyword>